<proteinExistence type="predicted"/>
<protein>
    <submittedName>
        <fullName evidence="1">Uncharacterized protein</fullName>
    </submittedName>
</protein>
<dbReference type="InterPro" id="IPR014721">
    <property type="entry name" value="Ribsml_uS5_D2-typ_fold_subgr"/>
</dbReference>
<dbReference type="Gene3D" id="3.30.1540.20">
    <property type="entry name" value="MutL, C-terminal domain, dimerisation subdomain"/>
    <property type="match status" value="2"/>
</dbReference>
<dbReference type="PANTHER" id="PTHR10073:SF47">
    <property type="entry name" value="DNA MISMATCH REPAIR PROTEIN MLH3"/>
    <property type="match status" value="1"/>
</dbReference>
<dbReference type="Proteomes" id="UP001162087">
    <property type="component" value="Chromosome 16"/>
</dbReference>
<dbReference type="GO" id="GO:0030983">
    <property type="term" value="F:mismatched DNA binding"/>
    <property type="evidence" value="ECO:0007669"/>
    <property type="project" value="InterPro"/>
</dbReference>
<dbReference type="Gene3D" id="3.30.565.10">
    <property type="entry name" value="Histidine kinase-like ATPase, C-terminal domain"/>
    <property type="match status" value="1"/>
</dbReference>
<dbReference type="Pfam" id="PF13589">
    <property type="entry name" value="HATPase_c_3"/>
    <property type="match status" value="1"/>
</dbReference>
<dbReference type="SMART" id="SM00853">
    <property type="entry name" value="MutL_C"/>
    <property type="match status" value="1"/>
</dbReference>
<dbReference type="GO" id="GO:0005524">
    <property type="term" value="F:ATP binding"/>
    <property type="evidence" value="ECO:0007669"/>
    <property type="project" value="InterPro"/>
</dbReference>
<dbReference type="GO" id="GO:0006298">
    <property type="term" value="P:mismatch repair"/>
    <property type="evidence" value="ECO:0007669"/>
    <property type="project" value="InterPro"/>
</dbReference>
<evidence type="ECO:0000313" key="1">
    <source>
        <dbReference type="EMBL" id="CAI4053027.1"/>
    </source>
</evidence>
<dbReference type="EMBL" id="OX365911">
    <property type="protein sequence ID" value="CAI4053027.1"/>
    <property type="molecule type" value="Genomic_DNA"/>
</dbReference>
<dbReference type="InterPro" id="IPR042120">
    <property type="entry name" value="MutL_C_dimsub"/>
</dbReference>
<dbReference type="InterPro" id="IPR036890">
    <property type="entry name" value="HATPase_C_sf"/>
</dbReference>
<accession>A0AA35JAJ2</accession>
<dbReference type="GO" id="GO:0032300">
    <property type="term" value="C:mismatch repair complex"/>
    <property type="evidence" value="ECO:0007669"/>
    <property type="project" value="InterPro"/>
</dbReference>
<dbReference type="SUPFAM" id="SSF55874">
    <property type="entry name" value="ATPase domain of HSP90 chaperone/DNA topoisomerase II/histidine kinase"/>
    <property type="match status" value="1"/>
</dbReference>
<dbReference type="SMART" id="SM01340">
    <property type="entry name" value="DNA_mis_repair"/>
    <property type="match status" value="1"/>
</dbReference>
<dbReference type="InterPro" id="IPR002099">
    <property type="entry name" value="MutL/Mlh/PMS"/>
</dbReference>
<name>A0AA35JAJ2_SACK1</name>
<dbReference type="Gene3D" id="3.30.230.10">
    <property type="match status" value="1"/>
</dbReference>
<dbReference type="OrthoDB" id="429932at2759"/>
<dbReference type="GO" id="GO:0140664">
    <property type="term" value="F:ATP-dependent DNA damage sensor activity"/>
    <property type="evidence" value="ECO:0007669"/>
    <property type="project" value="InterPro"/>
</dbReference>
<dbReference type="InterPro" id="IPR013507">
    <property type="entry name" value="DNA_mismatch_S5_2-like"/>
</dbReference>
<dbReference type="CDD" id="cd03486">
    <property type="entry name" value="MutL_Trans_MLH3"/>
    <property type="match status" value="1"/>
</dbReference>
<dbReference type="InterPro" id="IPR037198">
    <property type="entry name" value="MutL_C_sf"/>
</dbReference>
<organism evidence="1 2">
    <name type="scientific">Saccharomyces kudriavzevii (strain ATCC MYA-4449 / AS 2.2408 / CBS 8840 / NBRC 1802 / NCYC 2889)</name>
    <name type="common">Yeast</name>
    <dbReference type="NCBI Taxonomy" id="226230"/>
    <lineage>
        <taxon>Eukaryota</taxon>
        <taxon>Fungi</taxon>
        <taxon>Dikarya</taxon>
        <taxon>Ascomycota</taxon>
        <taxon>Saccharomycotina</taxon>
        <taxon>Saccharomycetes</taxon>
        <taxon>Saccharomycetales</taxon>
        <taxon>Saccharomycetaceae</taxon>
        <taxon>Saccharomyces</taxon>
    </lineage>
</organism>
<dbReference type="InterPro" id="IPR020568">
    <property type="entry name" value="Ribosomal_Su5_D2-typ_SF"/>
</dbReference>
<dbReference type="SUPFAM" id="SSF118116">
    <property type="entry name" value="DNA mismatch repair protein MutL"/>
    <property type="match status" value="1"/>
</dbReference>
<dbReference type="GO" id="GO:0061982">
    <property type="term" value="P:meiosis I cell cycle process"/>
    <property type="evidence" value="ECO:0007669"/>
    <property type="project" value="UniProtKB-ARBA"/>
</dbReference>
<keyword evidence="2" id="KW-1185">Reference proteome</keyword>
<evidence type="ECO:0000313" key="2">
    <source>
        <dbReference type="Proteomes" id="UP001162087"/>
    </source>
</evidence>
<dbReference type="PANTHER" id="PTHR10073">
    <property type="entry name" value="DNA MISMATCH REPAIR PROTEIN MLH, PMS, MUTL"/>
    <property type="match status" value="1"/>
</dbReference>
<dbReference type="NCBIfam" id="TIGR00585">
    <property type="entry name" value="mutl"/>
    <property type="match status" value="1"/>
</dbReference>
<dbReference type="GO" id="GO:0016887">
    <property type="term" value="F:ATP hydrolysis activity"/>
    <property type="evidence" value="ECO:0007669"/>
    <property type="project" value="InterPro"/>
</dbReference>
<reference evidence="1" key="1">
    <citation type="submission" date="2022-10" db="EMBL/GenBank/DDBJ databases">
        <authorList>
            <person name="Byrne P K."/>
        </authorList>
    </citation>
    <scope>NUCLEOTIDE SEQUENCE</scope>
    <source>
        <strain evidence="1">IFO1802</strain>
    </source>
</reference>
<dbReference type="InterPro" id="IPR014790">
    <property type="entry name" value="MutL_C"/>
</dbReference>
<sequence>MSRKIEKLDSYVLKRLKSQIYASSLASAVREIVQNSVDAHAANINVMIDFSDLSFAVYDDGTGVSRSDLNILASQNYTSKMCKMTDLAAIKTYGYRGDALYSISNVSKLFICSKIKDYNSTWMRKFPSKSVMLSENTEPPVDPFWKVHSWSQRESGTIVVVEEMLHNLPVRRSILKEEPLFKTFNTLKTDMLQILVMHPMVSLNVRYTEKLRGQTEVLFRSRNITEGLTKHQKMSQALRNVFGAIIPPDMLKKVSLKFNDYQIEGIISKIPVRLKDLQFIYINGRRYDDNAFQEYIDSLFRMQDFGNNNLNLLRTKSVGKPYRSHPLFILDVQCPQTVDDLLQDPAKNVIKPSHIRTIEPLIVKTVRSFLMFQGYLSPDQLNESLETVNHSQTVATSTSRQSQVSKCDRVLNSKMKVARVNLYQERSAVGKFKISKSTINYERIKKIRLDSQKSSLQSKLSSDHYDVGIGITRDYDNTENSLTNFSISRSVLADYEVINQVDNKFVLIRCSDQSVYYTPILILVDQHACDERIRLEDLLHNLLTDVLTETFITQDLTNCFIEIDRTEADLFKYYQREFKKWGIIYETINGTLEASLLQIKTLPEILASKYNGDKSYLKMVLLQHANDLKDFKKLPMNLPYLKGNIPIDKFYWWKYSSCVPTVFHEILNSKACRSAIMFGDELSRQECVILIGKLSKCHNPFQCAHGRPSMVPIAELKQKEC</sequence>
<dbReference type="SUPFAM" id="SSF54211">
    <property type="entry name" value="Ribosomal protein S5 domain 2-like"/>
    <property type="match status" value="1"/>
</dbReference>
<dbReference type="InterPro" id="IPR038973">
    <property type="entry name" value="MutL/Mlh/Pms-like"/>
</dbReference>
<gene>
    <name evidence="1" type="primary">SKDI16G1120</name>
    <name evidence="1" type="ORF">SKDI_16G1120</name>
</gene>